<organism evidence="1 2">
    <name type="scientific">Cytobacillus oceanisediminis</name>
    <dbReference type="NCBI Taxonomy" id="665099"/>
    <lineage>
        <taxon>Bacteria</taxon>
        <taxon>Bacillati</taxon>
        <taxon>Bacillota</taxon>
        <taxon>Bacilli</taxon>
        <taxon>Bacillales</taxon>
        <taxon>Bacillaceae</taxon>
        <taxon>Cytobacillus</taxon>
    </lineage>
</organism>
<gene>
    <name evidence="1" type="ORF">IQ19_00474</name>
</gene>
<dbReference type="EMBL" id="VLKI01000001">
    <property type="protein sequence ID" value="TWH91024.1"/>
    <property type="molecule type" value="Genomic_DNA"/>
</dbReference>
<dbReference type="InterPro" id="IPR056298">
    <property type="entry name" value="AlkZ-rel"/>
</dbReference>
<proteinExistence type="predicted"/>
<evidence type="ECO:0000313" key="2">
    <source>
        <dbReference type="Proteomes" id="UP000318667"/>
    </source>
</evidence>
<dbReference type="Proteomes" id="UP000318667">
    <property type="component" value="Unassembled WGS sequence"/>
</dbReference>
<sequence>MVEYNVKTYEEAINVIEEVGILPLAPLIPDFPSLNFDLVLMNWERADKYPFQPKMDLLKTFSLHIRQLLLHFEFVV</sequence>
<dbReference type="AlphaFoldDB" id="A0A562K712"/>
<dbReference type="Pfam" id="PF24741">
    <property type="entry name" value="AlkZ-rel"/>
    <property type="match status" value="1"/>
</dbReference>
<reference evidence="1 2" key="1">
    <citation type="journal article" date="2015" name="Stand. Genomic Sci.">
        <title>Genomic Encyclopedia of Bacterial and Archaeal Type Strains, Phase III: the genomes of soil and plant-associated and newly described type strains.</title>
        <authorList>
            <person name="Whitman W.B."/>
            <person name="Woyke T."/>
            <person name="Klenk H.P."/>
            <person name="Zhou Y."/>
            <person name="Lilburn T.G."/>
            <person name="Beck B.J."/>
            <person name="De Vos P."/>
            <person name="Vandamme P."/>
            <person name="Eisen J.A."/>
            <person name="Garrity G."/>
            <person name="Hugenholtz P."/>
            <person name="Kyrpides N.C."/>
        </authorList>
    </citation>
    <scope>NUCLEOTIDE SEQUENCE [LARGE SCALE GENOMIC DNA]</scope>
    <source>
        <strain evidence="1 2">CGMCC 1.10115</strain>
    </source>
</reference>
<evidence type="ECO:0000313" key="1">
    <source>
        <dbReference type="EMBL" id="TWH91024.1"/>
    </source>
</evidence>
<keyword evidence="2" id="KW-1185">Reference proteome</keyword>
<protein>
    <submittedName>
        <fullName evidence="1">Uncharacterized protein</fullName>
    </submittedName>
</protein>
<name>A0A562K712_9BACI</name>
<comment type="caution">
    <text evidence="1">The sequence shown here is derived from an EMBL/GenBank/DDBJ whole genome shotgun (WGS) entry which is preliminary data.</text>
</comment>
<accession>A0A562K712</accession>